<dbReference type="Proteomes" id="UP000326857">
    <property type="component" value="Unassembled WGS sequence"/>
</dbReference>
<proteinExistence type="predicted"/>
<dbReference type="PIRSF" id="PIRSF006156">
    <property type="entry name" value="YafQ"/>
    <property type="match status" value="1"/>
</dbReference>
<dbReference type="RefSeq" id="WP_151989607.1">
    <property type="nucleotide sequence ID" value="NZ_LR701505.1"/>
</dbReference>
<dbReference type="PANTHER" id="PTHR40588:SF1">
    <property type="entry name" value="MRNA INTERFERASE TOXIN YAFQ"/>
    <property type="match status" value="1"/>
</dbReference>
<feature type="active site" description="Proton donor" evidence="2">
    <location>
        <position position="85"/>
    </location>
</feature>
<evidence type="ECO:0000256" key="1">
    <source>
        <dbReference type="ARBA" id="ARBA00022649"/>
    </source>
</evidence>
<accession>A0A5E7XQR2</accession>
<gene>
    <name evidence="3" type="ORF">SPHINGO391_110005</name>
</gene>
<dbReference type="Pfam" id="PF15738">
    <property type="entry name" value="YafQ_toxin"/>
    <property type="match status" value="1"/>
</dbReference>
<dbReference type="InterPro" id="IPR007712">
    <property type="entry name" value="RelE/ParE_toxin"/>
</dbReference>
<dbReference type="GO" id="GO:0004521">
    <property type="term" value="F:RNA endonuclease activity"/>
    <property type="evidence" value="ECO:0007669"/>
    <property type="project" value="TreeGrafter"/>
</dbReference>
<dbReference type="InterPro" id="IPR035093">
    <property type="entry name" value="RelE/ParE_toxin_dom_sf"/>
</dbReference>
<evidence type="ECO:0000256" key="2">
    <source>
        <dbReference type="PIRSR" id="PIRSR006156-1"/>
    </source>
</evidence>
<dbReference type="SUPFAM" id="SSF143011">
    <property type="entry name" value="RelE-like"/>
    <property type="match status" value="1"/>
</dbReference>
<sequence>MREIEYTGKFKRDYKREKRTDPDLADVLQPVLELLAADAALPDRLADHGLSGAWKGFRDCHIKPDLVLVYEKVEGILSLARLGSHSEVFG</sequence>
<dbReference type="GO" id="GO:0006402">
    <property type="term" value="P:mRNA catabolic process"/>
    <property type="evidence" value="ECO:0007669"/>
    <property type="project" value="TreeGrafter"/>
</dbReference>
<evidence type="ECO:0000313" key="4">
    <source>
        <dbReference type="Proteomes" id="UP000326857"/>
    </source>
</evidence>
<dbReference type="EMBL" id="CABVLI010000003">
    <property type="protein sequence ID" value="VVS96586.1"/>
    <property type="molecule type" value="Genomic_DNA"/>
</dbReference>
<name>A0A5E7XQR2_9SPHN</name>
<evidence type="ECO:0000313" key="3">
    <source>
        <dbReference type="EMBL" id="VVS96586.1"/>
    </source>
</evidence>
<dbReference type="InterPro" id="IPR004386">
    <property type="entry name" value="Toxin_YafQ-like"/>
</dbReference>
<dbReference type="AlphaFoldDB" id="A0A5E7XQR2"/>
<keyword evidence="1" id="KW-1277">Toxin-antitoxin system</keyword>
<protein>
    <submittedName>
        <fullName evidence="3">RelE/StbE-family addiction module toxin</fullName>
    </submittedName>
</protein>
<dbReference type="GO" id="GO:0006415">
    <property type="term" value="P:translational termination"/>
    <property type="evidence" value="ECO:0007669"/>
    <property type="project" value="TreeGrafter"/>
</dbReference>
<dbReference type="NCBIfam" id="TIGR02385">
    <property type="entry name" value="RelE_StbE"/>
    <property type="match status" value="1"/>
</dbReference>
<reference evidence="3 4" key="1">
    <citation type="submission" date="2019-09" db="EMBL/GenBank/DDBJ databases">
        <authorList>
            <person name="Dittami M. S."/>
        </authorList>
    </citation>
    <scope>NUCLEOTIDE SEQUENCE [LARGE SCALE GENOMIC DNA]</scope>
    <source>
        <strain evidence="3">SPHINGO391</strain>
    </source>
</reference>
<dbReference type="PANTHER" id="PTHR40588">
    <property type="entry name" value="MRNA INTERFERASE TOXIN YAFQ"/>
    <property type="match status" value="1"/>
</dbReference>
<dbReference type="Gene3D" id="3.30.2310.20">
    <property type="entry name" value="RelE-like"/>
    <property type="match status" value="1"/>
</dbReference>
<organism evidence="3 4">
    <name type="scientific">Sphingomonas aurantiaca</name>
    <dbReference type="NCBI Taxonomy" id="185949"/>
    <lineage>
        <taxon>Bacteria</taxon>
        <taxon>Pseudomonadati</taxon>
        <taxon>Pseudomonadota</taxon>
        <taxon>Alphaproteobacteria</taxon>
        <taxon>Sphingomonadales</taxon>
        <taxon>Sphingomonadaceae</taxon>
        <taxon>Sphingomonas</taxon>
    </lineage>
</organism>